<evidence type="ECO:0000256" key="1">
    <source>
        <dbReference type="SAM" id="MobiDB-lite"/>
    </source>
</evidence>
<comment type="caution">
    <text evidence="3">The sequence shown here is derived from an EMBL/GenBank/DDBJ whole genome shotgun (WGS) entry which is preliminary data.</text>
</comment>
<evidence type="ECO:0000313" key="4">
    <source>
        <dbReference type="Proteomes" id="UP000034947"/>
    </source>
</evidence>
<evidence type="ECO:0000256" key="2">
    <source>
        <dbReference type="SAM" id="Phobius"/>
    </source>
</evidence>
<dbReference type="AlphaFoldDB" id="A0A0F8V8W2"/>
<feature type="transmembrane region" description="Helical" evidence="2">
    <location>
        <begin position="82"/>
        <end position="100"/>
    </location>
</feature>
<keyword evidence="2" id="KW-0812">Transmembrane</keyword>
<gene>
    <name evidence="3" type="ORF">AOCH_005652</name>
</gene>
<feature type="region of interest" description="Disordered" evidence="1">
    <location>
        <begin position="262"/>
        <end position="313"/>
    </location>
</feature>
<dbReference type="EMBL" id="JYKN01001661">
    <property type="protein sequence ID" value="KKK19446.1"/>
    <property type="molecule type" value="Genomic_DNA"/>
</dbReference>
<feature type="transmembrane region" description="Helical" evidence="2">
    <location>
        <begin position="12"/>
        <end position="34"/>
    </location>
</feature>
<feature type="transmembrane region" description="Helical" evidence="2">
    <location>
        <begin position="170"/>
        <end position="193"/>
    </location>
</feature>
<accession>A0A0F8V8W2</accession>
<reference evidence="3 4" key="1">
    <citation type="submission" date="2015-02" db="EMBL/GenBank/DDBJ databases">
        <title>Draft Genome Sequences of Two Closely-Related Aflatoxigenic Aspergillus Species Obtained from the Cote d'Ivoire.</title>
        <authorList>
            <person name="Moore G.G."/>
            <person name="Beltz S.B."/>
            <person name="Mack B.M."/>
        </authorList>
    </citation>
    <scope>NUCLEOTIDE SEQUENCE [LARGE SCALE GENOMIC DNA]</scope>
    <source>
        <strain evidence="3 4">SRRC1432</strain>
    </source>
</reference>
<dbReference type="VEuPathDB" id="FungiDB:P175DRAFT_0367225"/>
<evidence type="ECO:0000313" key="3">
    <source>
        <dbReference type="EMBL" id="KKK19446.1"/>
    </source>
</evidence>
<protein>
    <submittedName>
        <fullName evidence="3">Uncharacterized protein</fullName>
    </submittedName>
</protein>
<proteinExistence type="predicted"/>
<feature type="transmembrane region" description="Helical" evidence="2">
    <location>
        <begin position="112"/>
        <end position="130"/>
    </location>
</feature>
<keyword evidence="4" id="KW-1185">Reference proteome</keyword>
<keyword evidence="2" id="KW-1133">Transmembrane helix</keyword>
<name>A0A0F8V8W2_9EURO</name>
<keyword evidence="2" id="KW-0472">Membrane</keyword>
<organism evidence="3 4">
    <name type="scientific">Aspergillus ochraceoroseus</name>
    <dbReference type="NCBI Taxonomy" id="138278"/>
    <lineage>
        <taxon>Eukaryota</taxon>
        <taxon>Fungi</taxon>
        <taxon>Dikarya</taxon>
        <taxon>Ascomycota</taxon>
        <taxon>Pezizomycotina</taxon>
        <taxon>Eurotiomycetes</taxon>
        <taxon>Eurotiomycetidae</taxon>
        <taxon>Eurotiales</taxon>
        <taxon>Aspergillaceae</taxon>
        <taxon>Aspergillus</taxon>
        <taxon>Aspergillus subgen. Nidulantes</taxon>
    </lineage>
</organism>
<dbReference type="OrthoDB" id="5352400at2759"/>
<sequence>MYVARKYRNDRLIFILIALELPFIIIILTFTGIASHNRYRTKLWQDGYDNGFNSSPDAAIYAAANYRPYTTPMVWSSFATNYNLVIAILSTFIFITKFPLHVLRILYPAPSAFFHAGLVAIYCASASFQAGSDTSDPRHLQRGAPWYIAKSCSVAYDKGNIGYCEQAKSLFAFTIVIIVLYFVEFVVAVYNCFITDEERAEREEALEEKRTMKEYEDMILKSPSFIPMTPRAVPMNPGTATYPLPAMPVMIPRSLAFNRLDTPSSSDLPLRETFSSPNPPPPAVQQEVEAASSVKQPQPQIYFPPPPKKALKK</sequence>
<feature type="compositionally biased region" description="Pro residues" evidence="1">
    <location>
        <begin position="302"/>
        <end position="313"/>
    </location>
</feature>
<dbReference type="Proteomes" id="UP000034947">
    <property type="component" value="Unassembled WGS sequence"/>
</dbReference>